<accession>A0A346P9S0</accession>
<protein>
    <submittedName>
        <fullName evidence="7">Oxidoreductase</fullName>
    </submittedName>
</protein>
<name>A0A346P9S0_9EURY</name>
<dbReference type="Pfam" id="PF00107">
    <property type="entry name" value="ADH_zinc_N"/>
    <property type="match status" value="1"/>
</dbReference>
<organism evidence="7 8">
    <name type="scientific">Natrarchaeobaculum sulfurireducens</name>
    <dbReference type="NCBI Taxonomy" id="2044521"/>
    <lineage>
        <taxon>Archaea</taxon>
        <taxon>Methanobacteriati</taxon>
        <taxon>Methanobacteriota</taxon>
        <taxon>Stenosarchaea group</taxon>
        <taxon>Halobacteria</taxon>
        <taxon>Halobacteriales</taxon>
        <taxon>Natrialbaceae</taxon>
        <taxon>Natrarchaeobaculum</taxon>
    </lineage>
</organism>
<dbReference type="InterPro" id="IPR013149">
    <property type="entry name" value="ADH-like_C"/>
</dbReference>
<dbReference type="Gene3D" id="3.90.180.10">
    <property type="entry name" value="Medium-chain alcohol dehydrogenases, catalytic domain"/>
    <property type="match status" value="2"/>
</dbReference>
<geneLocation type="plasmid" evidence="8">
    <name>paarc1-02</name>
</geneLocation>
<dbReference type="InterPro" id="IPR036291">
    <property type="entry name" value="NAD(P)-bd_dom_sf"/>
</dbReference>
<sequence>MSARALYFTGERTVETRSIEIDGPESDELLIETEFSAVSAGTELLVYRNETPSEIAVDETIESLSGEFSYPMQYGYAAVGKVTSVGRDVDSDWIGTRVFGFNPHQTRFSAHPDDVLKLPPGVHAESATLLPTVETATNLTLDTGPRLNEQVVVFGAGVIGLWTVRLLSEFPLSDLVVVDPIENRRKLAAELGADTVCPPERLDENITGVDVAVELSGQPDVLDDAIDVVGYDGRVIVGSWYGTKRAPIDLGGRFHRNRIDLVSSQVSTITPELRGRWDTDRRMDTAREWLERTDTDAFVSHRIPFEEAKRAYELLDERAESAVQVVLTY</sequence>
<dbReference type="Gene3D" id="3.40.50.720">
    <property type="entry name" value="NAD(P)-binding Rossmann-like Domain"/>
    <property type="match status" value="1"/>
</dbReference>
<evidence type="ECO:0000256" key="4">
    <source>
        <dbReference type="ARBA" id="ARBA00022833"/>
    </source>
</evidence>
<dbReference type="GO" id="GO:0016491">
    <property type="term" value="F:oxidoreductase activity"/>
    <property type="evidence" value="ECO:0007669"/>
    <property type="project" value="UniProtKB-KW"/>
</dbReference>
<reference evidence="7 8" key="1">
    <citation type="submission" date="2017-10" db="EMBL/GenBank/DDBJ databases">
        <title>Phenotypic and genomic properties of facultatively anaerobic sulfur-reducing natronoarchaea from hypersaline soda lakes.</title>
        <authorList>
            <person name="Sorokin D.Y."/>
            <person name="Kublanov I.V."/>
            <person name="Roman P."/>
            <person name="Sinninghe Damste J.S."/>
            <person name="Golyshin P.N."/>
            <person name="Rojo D."/>
            <person name="Ciordia S."/>
            <person name="Mena Md.C."/>
            <person name="Ferrer M."/>
            <person name="Messina E."/>
            <person name="Smedile F."/>
            <person name="La Spada G."/>
            <person name="La Cono V."/>
            <person name="Yakimov M.M."/>
        </authorList>
    </citation>
    <scope>NUCLEOTIDE SEQUENCE [LARGE SCALE GENOMIC DNA]</scope>
    <source>
        <strain evidence="7 8">AArc1</strain>
        <plasmid evidence="8">paarc1-02</plasmid>
    </source>
</reference>
<evidence type="ECO:0000256" key="1">
    <source>
        <dbReference type="ARBA" id="ARBA00001947"/>
    </source>
</evidence>
<proteinExistence type="inferred from homology"/>
<dbReference type="InterPro" id="IPR011032">
    <property type="entry name" value="GroES-like_sf"/>
</dbReference>
<dbReference type="Proteomes" id="UP000258707">
    <property type="component" value="Plasmid pAArc1-02"/>
</dbReference>
<dbReference type="AlphaFoldDB" id="A0A346P9S0"/>
<dbReference type="SUPFAM" id="SSF51735">
    <property type="entry name" value="NAD(P)-binding Rossmann-fold domains"/>
    <property type="match status" value="1"/>
</dbReference>
<dbReference type="EMBL" id="CP024046">
    <property type="protein sequence ID" value="AXR76265.1"/>
    <property type="molecule type" value="Genomic_DNA"/>
</dbReference>
<dbReference type="GO" id="GO:0046872">
    <property type="term" value="F:metal ion binding"/>
    <property type="evidence" value="ECO:0007669"/>
    <property type="project" value="UniProtKB-KW"/>
</dbReference>
<dbReference type="CDD" id="cd08255">
    <property type="entry name" value="2-desacetyl-2-hydroxyethyl_bacteriochlorophyllide_like"/>
    <property type="match status" value="1"/>
</dbReference>
<dbReference type="RefSeq" id="WP_117362462.1">
    <property type="nucleotide sequence ID" value="NZ_CP024046.1"/>
</dbReference>
<feature type="domain" description="Alcohol dehydrogenase-like C-terminal" evidence="6">
    <location>
        <begin position="159"/>
        <end position="268"/>
    </location>
</feature>
<evidence type="ECO:0000256" key="2">
    <source>
        <dbReference type="ARBA" id="ARBA00008072"/>
    </source>
</evidence>
<evidence type="ECO:0000313" key="7">
    <source>
        <dbReference type="EMBL" id="AXR76265.1"/>
    </source>
</evidence>
<evidence type="ECO:0000256" key="5">
    <source>
        <dbReference type="ARBA" id="ARBA00023002"/>
    </source>
</evidence>
<evidence type="ECO:0000259" key="6">
    <source>
        <dbReference type="Pfam" id="PF00107"/>
    </source>
</evidence>
<gene>
    <name evidence="7" type="ORF">AArc1_5064</name>
</gene>
<dbReference type="PANTHER" id="PTHR43350:SF19">
    <property type="entry name" value="D-GULOSIDE 3-DEHYDROGENASE"/>
    <property type="match status" value="1"/>
</dbReference>
<keyword evidence="5" id="KW-0560">Oxidoreductase</keyword>
<keyword evidence="3" id="KW-0479">Metal-binding</keyword>
<dbReference type="GeneID" id="37636743"/>
<evidence type="ECO:0000256" key="3">
    <source>
        <dbReference type="ARBA" id="ARBA00022723"/>
    </source>
</evidence>
<evidence type="ECO:0000313" key="8">
    <source>
        <dbReference type="Proteomes" id="UP000258707"/>
    </source>
</evidence>
<keyword evidence="4" id="KW-0862">Zinc</keyword>
<comment type="similarity">
    <text evidence="2">Belongs to the zinc-containing alcohol dehydrogenase family.</text>
</comment>
<comment type="cofactor">
    <cofactor evidence="1">
        <name>Zn(2+)</name>
        <dbReference type="ChEBI" id="CHEBI:29105"/>
    </cofactor>
</comment>
<dbReference type="KEGG" id="nan:AArc1_5064"/>
<dbReference type="SUPFAM" id="SSF50129">
    <property type="entry name" value="GroES-like"/>
    <property type="match status" value="1"/>
</dbReference>
<keyword evidence="7" id="KW-0614">Plasmid</keyword>
<dbReference type="PANTHER" id="PTHR43350">
    <property type="entry name" value="NAD-DEPENDENT ALCOHOL DEHYDROGENASE"/>
    <property type="match status" value="1"/>
</dbReference>